<evidence type="ECO:0000313" key="3">
    <source>
        <dbReference type="Proteomes" id="UP000143308"/>
    </source>
</evidence>
<evidence type="ECO:0000313" key="2">
    <source>
        <dbReference type="EMBL" id="ACI47081.1"/>
    </source>
</evidence>
<reference evidence="2 3" key="1">
    <citation type="submission" date="2006-11" db="EMBL/GenBank/DDBJ databases">
        <title>The complete nucleotide sequence and analysis of human adenovirus type 19.</title>
        <authorList>
            <person name="Robinson C.M."/>
            <person name="Shariati F."/>
            <person name="Gillaspy A.F."/>
            <person name="Dyer D.W."/>
            <person name="Chodosh J."/>
        </authorList>
    </citation>
    <scope>NUCLEOTIDE SEQUENCE [LARGE SCALE GENOMIC DNA]</scope>
    <source>
        <strain evidence="2">Human/USA/C/1993/64[P22H19F37]</strain>
    </source>
</reference>
<organism evidence="2 3">
    <name type="scientific">Human adenovirus 64</name>
    <dbReference type="NCBI Taxonomy" id="1145295"/>
    <lineage>
        <taxon>Viruses</taxon>
        <taxon>Varidnaviria</taxon>
        <taxon>Bamfordvirae</taxon>
        <taxon>Preplasmiviricota</taxon>
        <taxon>Polisuviricotina</taxon>
        <taxon>Pharingeaviricetes</taxon>
        <taxon>Rowavirales</taxon>
        <taxon>Adenoviridae</taxon>
        <taxon>Mastadenovirus</taxon>
        <taxon>Mastadenovirus dominans</taxon>
        <taxon>Human mastadenovirus D</taxon>
    </lineage>
</organism>
<dbReference type="Proteomes" id="UP000143308">
    <property type="component" value="Segment"/>
</dbReference>
<name>B6C6X9_9ADEN</name>
<protein>
    <submittedName>
        <fullName evidence="2">Uncharacterized protein</fullName>
    </submittedName>
</protein>
<dbReference type="EMBL" id="EF121005">
    <property type="protein sequence ID" value="ACI47081.1"/>
    <property type="molecule type" value="Genomic_DNA"/>
</dbReference>
<evidence type="ECO:0000256" key="1">
    <source>
        <dbReference type="SAM" id="MobiDB-lite"/>
    </source>
</evidence>
<feature type="region of interest" description="Disordered" evidence="1">
    <location>
        <begin position="1"/>
        <end position="25"/>
    </location>
</feature>
<accession>B6C6X9</accession>
<proteinExistence type="predicted"/>
<sequence length="111" mass="11398">MHEPLDVITGGGGVFHAGDPDAPERLHERQVGDDALGEDGLLHAGEGVLEVVHVDEAVVGPCVDGVSAVGHKRPVDGLQAGLHDLGVPEPREGARVEDIVVAGAHEVLVSD</sequence>